<dbReference type="InterPro" id="IPR037682">
    <property type="entry name" value="TonB_C"/>
</dbReference>
<evidence type="ECO:0000256" key="3">
    <source>
        <dbReference type="ARBA" id="ARBA00022989"/>
    </source>
</evidence>
<evidence type="ECO:0000313" key="7">
    <source>
        <dbReference type="Proteomes" id="UP000578091"/>
    </source>
</evidence>
<gene>
    <name evidence="6" type="ORF">H0E84_07330</name>
</gene>
<dbReference type="InterPro" id="IPR006260">
    <property type="entry name" value="TonB/TolA_C"/>
</dbReference>
<dbReference type="AlphaFoldDB" id="A0A853JBH7"/>
<evidence type="ECO:0000259" key="5">
    <source>
        <dbReference type="PROSITE" id="PS52015"/>
    </source>
</evidence>
<organism evidence="6 7">
    <name type="scientific">Luteimonas salinisoli</name>
    <dbReference type="NCBI Taxonomy" id="2752307"/>
    <lineage>
        <taxon>Bacteria</taxon>
        <taxon>Pseudomonadati</taxon>
        <taxon>Pseudomonadota</taxon>
        <taxon>Gammaproteobacteria</taxon>
        <taxon>Lysobacterales</taxon>
        <taxon>Lysobacteraceae</taxon>
        <taxon>Luteimonas</taxon>
    </lineage>
</organism>
<evidence type="ECO:0000256" key="1">
    <source>
        <dbReference type="ARBA" id="ARBA00004167"/>
    </source>
</evidence>
<evidence type="ECO:0000256" key="4">
    <source>
        <dbReference type="ARBA" id="ARBA00023136"/>
    </source>
</evidence>
<accession>A0A853JBH7</accession>
<proteinExistence type="predicted"/>
<name>A0A853JBH7_9GAMM</name>
<keyword evidence="4" id="KW-0472">Membrane</keyword>
<keyword evidence="3" id="KW-1133">Transmembrane helix</keyword>
<comment type="caution">
    <text evidence="6">The sequence shown here is derived from an EMBL/GenBank/DDBJ whole genome shotgun (WGS) entry which is preliminary data.</text>
</comment>
<dbReference type="SUPFAM" id="SSF74653">
    <property type="entry name" value="TolA/TonB C-terminal domain"/>
    <property type="match status" value="1"/>
</dbReference>
<dbReference type="Pfam" id="PF03544">
    <property type="entry name" value="TonB_C"/>
    <property type="match status" value="1"/>
</dbReference>
<dbReference type="GO" id="GO:0055085">
    <property type="term" value="P:transmembrane transport"/>
    <property type="evidence" value="ECO:0007669"/>
    <property type="project" value="InterPro"/>
</dbReference>
<dbReference type="RefSeq" id="WP_180677987.1">
    <property type="nucleotide sequence ID" value="NZ_JACCKA010000049.1"/>
</dbReference>
<dbReference type="GO" id="GO:0016020">
    <property type="term" value="C:membrane"/>
    <property type="evidence" value="ECO:0007669"/>
    <property type="project" value="UniProtKB-SubCell"/>
</dbReference>
<keyword evidence="2" id="KW-0812">Transmembrane</keyword>
<keyword evidence="7" id="KW-1185">Reference proteome</keyword>
<dbReference type="NCBIfam" id="TIGR01352">
    <property type="entry name" value="tonB_Cterm"/>
    <property type="match status" value="1"/>
</dbReference>
<comment type="subcellular location">
    <subcellularLocation>
        <location evidence="1">Membrane</location>
        <topology evidence="1">Single-pass membrane protein</topology>
    </subcellularLocation>
</comment>
<reference evidence="6 7" key="1">
    <citation type="submission" date="2020-07" db="EMBL/GenBank/DDBJ databases">
        <title>Luteimonas sp. SJ-92.</title>
        <authorList>
            <person name="Huang X.-X."/>
            <person name="Xu L."/>
            <person name="Sun J.-Q."/>
        </authorList>
    </citation>
    <scope>NUCLEOTIDE SEQUENCE [LARGE SCALE GENOMIC DNA]</scope>
    <source>
        <strain evidence="6 7">SJ-92</strain>
    </source>
</reference>
<protein>
    <submittedName>
        <fullName evidence="6">Energy transducer TonB</fullName>
    </submittedName>
</protein>
<dbReference type="EMBL" id="JACCKA010000049">
    <property type="protein sequence ID" value="NZA26195.1"/>
    <property type="molecule type" value="Genomic_DNA"/>
</dbReference>
<sequence>MKESEPYMLVRFALLFCLVLGVGDCIAAGTARQEGCTLPLHWDRLFDDRLDWSRVSEDASGCYLEGYSEDQRLIEMQVRYLRTWAEDQCDVSLASAPHPPTAGYREQDGRGEEMEPPAFAIAIEAATAADCVVDGLDMGDSITWSPSVDISSRNLHPATHPAEAIEAGLSGTAMLVVWTRETGAFGGAIVSRSSGHPSLDAAAIEAAEHWAYNPGETDDGRPLPGHVAIPVDFTPSN</sequence>
<evidence type="ECO:0000313" key="6">
    <source>
        <dbReference type="EMBL" id="NZA26195.1"/>
    </source>
</evidence>
<dbReference type="Proteomes" id="UP000578091">
    <property type="component" value="Unassembled WGS sequence"/>
</dbReference>
<feature type="domain" description="TonB C-terminal" evidence="5">
    <location>
        <begin position="145"/>
        <end position="237"/>
    </location>
</feature>
<evidence type="ECO:0000256" key="2">
    <source>
        <dbReference type="ARBA" id="ARBA00022692"/>
    </source>
</evidence>
<dbReference type="Gene3D" id="3.30.1150.10">
    <property type="match status" value="1"/>
</dbReference>
<dbReference type="PROSITE" id="PS52015">
    <property type="entry name" value="TONB_CTD"/>
    <property type="match status" value="1"/>
</dbReference>